<sequence>MSAMWGIHNDEPSVDLIAGKFISIGWDRVGNLRQIGDDRGTIKTLLSEQYPAGKAGSYPVQAGVLVRFAFDMEVGDIVIAPHKDDSTINIGVIDGDYYFAVDAPTHRHRRPVRWQRIGIPRSEFTTSALYEIGSAVTLFRVRRHDAEFRTYLETGSAEAVTAVAEAEANADDMDVAVDSATEEPNPSRLMESTADFIINMLKIDVSHRGFEHFVADLLTAMGYRTRVLPYSRDGGIDIVAHRDPLGLEPPLIKVQCKHTDRTMGRPEVQQLIGTLSAGEVGLFVSLGSYSADAQALDRTRGDLRLIGRSEIVEWILDHYDLLPAHWRSRLPLRKVFVVDRDSGFD</sequence>
<dbReference type="InterPro" id="IPR052906">
    <property type="entry name" value="Type_IV_Methyl-Rstrct_Enzyme"/>
</dbReference>
<evidence type="ECO:0000259" key="1">
    <source>
        <dbReference type="Pfam" id="PF04471"/>
    </source>
</evidence>
<dbReference type="InterPro" id="IPR007560">
    <property type="entry name" value="Restrct_endonuc_IV_Mrr"/>
</dbReference>
<dbReference type="GO" id="GO:0015666">
    <property type="term" value="F:restriction endodeoxyribonuclease activity"/>
    <property type="evidence" value="ECO:0007669"/>
    <property type="project" value="TreeGrafter"/>
</dbReference>
<gene>
    <name evidence="2" type="ORF">FNL38_103522</name>
</gene>
<dbReference type="Pfam" id="PF04471">
    <property type="entry name" value="Mrr_cat"/>
    <property type="match status" value="1"/>
</dbReference>
<dbReference type="GO" id="GO:0009307">
    <property type="term" value="P:DNA restriction-modification system"/>
    <property type="evidence" value="ECO:0007669"/>
    <property type="project" value="InterPro"/>
</dbReference>
<dbReference type="AlphaFoldDB" id="A0A652YRM9"/>
<dbReference type="GO" id="GO:0003677">
    <property type="term" value="F:DNA binding"/>
    <property type="evidence" value="ECO:0007669"/>
    <property type="project" value="InterPro"/>
</dbReference>
<dbReference type="SUPFAM" id="SSF52980">
    <property type="entry name" value="Restriction endonuclease-like"/>
    <property type="match status" value="1"/>
</dbReference>
<accession>A0A652YRM9</accession>
<organism evidence="2">
    <name type="scientific">Nocardia globerula</name>
    <dbReference type="NCBI Taxonomy" id="1818"/>
    <lineage>
        <taxon>Bacteria</taxon>
        <taxon>Bacillati</taxon>
        <taxon>Actinomycetota</taxon>
        <taxon>Actinomycetes</taxon>
        <taxon>Mycobacteriales</taxon>
        <taxon>Nocardiaceae</taxon>
        <taxon>Nocardia</taxon>
    </lineage>
</organism>
<evidence type="ECO:0000313" key="2">
    <source>
        <dbReference type="EMBL" id="TYQ05171.1"/>
    </source>
</evidence>
<dbReference type="Gene3D" id="3.40.1350.10">
    <property type="match status" value="1"/>
</dbReference>
<dbReference type="InterPro" id="IPR011335">
    <property type="entry name" value="Restrct_endonuc-II-like"/>
</dbReference>
<name>A0A652YRM9_NOCGL</name>
<dbReference type="PANTHER" id="PTHR30015">
    <property type="entry name" value="MRR RESTRICTION SYSTEM PROTEIN"/>
    <property type="match status" value="1"/>
</dbReference>
<comment type="caution">
    <text evidence="2">The sequence shown here is derived from an EMBL/GenBank/DDBJ whole genome shotgun (WGS) entry which is preliminary data.</text>
</comment>
<dbReference type="EMBL" id="VNIQ01000003">
    <property type="protein sequence ID" value="TYQ05171.1"/>
    <property type="molecule type" value="Genomic_DNA"/>
</dbReference>
<reference evidence="2" key="1">
    <citation type="submission" date="2019-07" db="EMBL/GenBank/DDBJ databases">
        <title>Genomic Encyclopedia of Type Strains, Phase IV (KMG-IV): sequencing the most valuable type-strain genomes for metagenomic binning, comparative biology and taxonomic classification.</title>
        <authorList>
            <person name="Goeker M."/>
        </authorList>
    </citation>
    <scope>NUCLEOTIDE SEQUENCE</scope>
    <source>
        <strain evidence="2">DSM 44596</strain>
    </source>
</reference>
<protein>
    <submittedName>
        <fullName evidence="2">Restriction system protein</fullName>
    </submittedName>
</protein>
<dbReference type="InterPro" id="IPR011856">
    <property type="entry name" value="tRNA_endonuc-like_dom_sf"/>
</dbReference>
<feature type="domain" description="Restriction endonuclease type IV Mrr" evidence="1">
    <location>
        <begin position="205"/>
        <end position="315"/>
    </location>
</feature>
<proteinExistence type="predicted"/>
<dbReference type="PANTHER" id="PTHR30015:SF7">
    <property type="entry name" value="TYPE IV METHYL-DIRECTED RESTRICTION ENZYME ECOKMRR"/>
    <property type="match status" value="1"/>
</dbReference>